<evidence type="ECO:0000313" key="4">
    <source>
        <dbReference type="Proteomes" id="UP000054549"/>
    </source>
</evidence>
<dbReference type="InParanoid" id="A0A0C2X773"/>
<accession>A0A0C2X773</accession>
<dbReference type="PANTHER" id="PTHR10039">
    <property type="entry name" value="AMELOGENIN"/>
    <property type="match status" value="1"/>
</dbReference>
<organism evidence="3 4">
    <name type="scientific">Amanita muscaria (strain Koide BX008)</name>
    <dbReference type="NCBI Taxonomy" id="946122"/>
    <lineage>
        <taxon>Eukaryota</taxon>
        <taxon>Fungi</taxon>
        <taxon>Dikarya</taxon>
        <taxon>Basidiomycota</taxon>
        <taxon>Agaricomycotina</taxon>
        <taxon>Agaricomycetes</taxon>
        <taxon>Agaricomycetidae</taxon>
        <taxon>Agaricales</taxon>
        <taxon>Pluteineae</taxon>
        <taxon>Amanitaceae</taxon>
        <taxon>Amanita</taxon>
    </lineage>
</organism>
<name>A0A0C2X773_AMAMK</name>
<gene>
    <name evidence="3" type="ORF">M378DRAFT_45648</name>
</gene>
<dbReference type="EMBL" id="KN818248">
    <property type="protein sequence ID" value="KIL64583.1"/>
    <property type="molecule type" value="Genomic_DNA"/>
</dbReference>
<feature type="non-terminal residue" evidence="3">
    <location>
        <position position="309"/>
    </location>
</feature>
<dbReference type="HOGENOM" id="CLU_000288_6_10_1"/>
<dbReference type="Pfam" id="PF24883">
    <property type="entry name" value="NPHP3_N"/>
    <property type="match status" value="1"/>
</dbReference>
<dbReference type="InterPro" id="IPR027417">
    <property type="entry name" value="P-loop_NTPase"/>
</dbReference>
<evidence type="ECO:0000259" key="2">
    <source>
        <dbReference type="PROSITE" id="PS50837"/>
    </source>
</evidence>
<dbReference type="OrthoDB" id="4760524at2759"/>
<sequence length="309" mass="34867">ALYDSSAQDPERCCHPGTRKNVLQKMRTWINDPDAPERILWLHGPAGVGKSAIAQTISHSYDRDKIGATFFFSRSDPARNDGNRLFPTLAWQLALSVPVIKDRIAFSLKEYPDLPRKAIEAQFKQFITQPFLTISDGESSAPTSTRVIVIDGLDECSDMKLQRRILKIIESAVSDPRLPLRFIISSRPEAHIEDFFAQFKHPTLQIDLANVEEAYRDIETYFTSEFARIAVEQELDPEVWPSWATVDTLVSKSSGQFVYASTVIKCVGDEYESAIEQLNIILGLEPSIGKSPFSELDALYTEILQRQPD</sequence>
<dbReference type="Proteomes" id="UP000054549">
    <property type="component" value="Unassembled WGS sequence"/>
</dbReference>
<evidence type="ECO:0000313" key="3">
    <source>
        <dbReference type="EMBL" id="KIL64583.1"/>
    </source>
</evidence>
<feature type="domain" description="NACHT" evidence="2">
    <location>
        <begin position="38"/>
        <end position="190"/>
    </location>
</feature>
<dbReference type="AlphaFoldDB" id="A0A0C2X773"/>
<dbReference type="STRING" id="946122.A0A0C2X773"/>
<dbReference type="PROSITE" id="PS50837">
    <property type="entry name" value="NACHT"/>
    <property type="match status" value="1"/>
</dbReference>
<proteinExistence type="predicted"/>
<dbReference type="InterPro" id="IPR056884">
    <property type="entry name" value="NPHP3-like_N"/>
</dbReference>
<dbReference type="SUPFAM" id="SSF52540">
    <property type="entry name" value="P-loop containing nucleoside triphosphate hydrolases"/>
    <property type="match status" value="1"/>
</dbReference>
<dbReference type="Gene3D" id="3.40.50.300">
    <property type="entry name" value="P-loop containing nucleotide triphosphate hydrolases"/>
    <property type="match status" value="1"/>
</dbReference>
<evidence type="ECO:0000256" key="1">
    <source>
        <dbReference type="ARBA" id="ARBA00022737"/>
    </source>
</evidence>
<feature type="non-terminal residue" evidence="3">
    <location>
        <position position="1"/>
    </location>
</feature>
<dbReference type="InterPro" id="IPR007111">
    <property type="entry name" value="NACHT_NTPase"/>
</dbReference>
<keyword evidence="1" id="KW-0677">Repeat</keyword>
<dbReference type="PANTHER" id="PTHR10039:SF14">
    <property type="entry name" value="NACHT DOMAIN-CONTAINING PROTEIN"/>
    <property type="match status" value="1"/>
</dbReference>
<reference evidence="3 4" key="1">
    <citation type="submission" date="2014-04" db="EMBL/GenBank/DDBJ databases">
        <title>Evolutionary Origins and Diversification of the Mycorrhizal Mutualists.</title>
        <authorList>
            <consortium name="DOE Joint Genome Institute"/>
            <consortium name="Mycorrhizal Genomics Consortium"/>
            <person name="Kohler A."/>
            <person name="Kuo A."/>
            <person name="Nagy L.G."/>
            <person name="Floudas D."/>
            <person name="Copeland A."/>
            <person name="Barry K.W."/>
            <person name="Cichocki N."/>
            <person name="Veneault-Fourrey C."/>
            <person name="LaButti K."/>
            <person name="Lindquist E.A."/>
            <person name="Lipzen A."/>
            <person name="Lundell T."/>
            <person name="Morin E."/>
            <person name="Murat C."/>
            <person name="Riley R."/>
            <person name="Ohm R."/>
            <person name="Sun H."/>
            <person name="Tunlid A."/>
            <person name="Henrissat B."/>
            <person name="Grigoriev I.V."/>
            <person name="Hibbett D.S."/>
            <person name="Martin F."/>
        </authorList>
    </citation>
    <scope>NUCLEOTIDE SEQUENCE [LARGE SCALE GENOMIC DNA]</scope>
    <source>
        <strain evidence="3 4">Koide BX008</strain>
    </source>
</reference>
<keyword evidence="4" id="KW-1185">Reference proteome</keyword>
<protein>
    <recommendedName>
        <fullName evidence="2">NACHT domain-containing protein</fullName>
    </recommendedName>
</protein>